<organism evidence="3 4">
    <name type="scientific">Heliocybe sulcata</name>
    <dbReference type="NCBI Taxonomy" id="5364"/>
    <lineage>
        <taxon>Eukaryota</taxon>
        <taxon>Fungi</taxon>
        <taxon>Dikarya</taxon>
        <taxon>Basidiomycota</taxon>
        <taxon>Agaricomycotina</taxon>
        <taxon>Agaricomycetes</taxon>
        <taxon>Gloeophyllales</taxon>
        <taxon>Gloeophyllaceae</taxon>
        <taxon>Heliocybe</taxon>
    </lineage>
</organism>
<keyword evidence="2" id="KW-1133">Transmembrane helix</keyword>
<feature type="transmembrane region" description="Helical" evidence="2">
    <location>
        <begin position="12"/>
        <end position="37"/>
    </location>
</feature>
<sequence length="193" mass="20668">MPEIDGSAPALVIAACFVVFMIIFGFFWSAYSVVGYIRTRAVVQTMDVEARTNTSPTSESDRSEKEGIVTVPGTGPITLLVTPASPAKNKAFSRETREGEEEQTGRKALESIGITQTYHPASERPSSHPYLNPPLAGHPSTAFSTPASVRITDSLPLLPIATPSQDDMPPPTPVDQTTLTRRLALYAAGALEP</sequence>
<keyword evidence="2" id="KW-0472">Membrane</keyword>
<dbReference type="OrthoDB" id="10611181at2759"/>
<dbReference type="AlphaFoldDB" id="A0A5C3NGY2"/>
<evidence type="ECO:0008006" key="5">
    <source>
        <dbReference type="Google" id="ProtNLM"/>
    </source>
</evidence>
<evidence type="ECO:0000256" key="1">
    <source>
        <dbReference type="SAM" id="MobiDB-lite"/>
    </source>
</evidence>
<keyword evidence="4" id="KW-1185">Reference proteome</keyword>
<feature type="compositionally biased region" description="Basic and acidic residues" evidence="1">
    <location>
        <begin position="92"/>
        <end position="109"/>
    </location>
</feature>
<keyword evidence="2" id="KW-0812">Transmembrane</keyword>
<gene>
    <name evidence="3" type="ORF">OE88DRAFT_1732555</name>
</gene>
<accession>A0A5C3NGY2</accession>
<protein>
    <recommendedName>
        <fullName evidence="5">Transmembrane protein</fullName>
    </recommendedName>
</protein>
<evidence type="ECO:0000256" key="2">
    <source>
        <dbReference type="SAM" id="Phobius"/>
    </source>
</evidence>
<feature type="region of interest" description="Disordered" evidence="1">
    <location>
        <begin position="88"/>
        <end position="111"/>
    </location>
</feature>
<evidence type="ECO:0000313" key="3">
    <source>
        <dbReference type="EMBL" id="TFK55308.1"/>
    </source>
</evidence>
<proteinExistence type="predicted"/>
<name>A0A5C3NGY2_9AGAM</name>
<reference evidence="3 4" key="1">
    <citation type="journal article" date="2019" name="Nat. Ecol. Evol.">
        <title>Megaphylogeny resolves global patterns of mushroom evolution.</title>
        <authorList>
            <person name="Varga T."/>
            <person name="Krizsan K."/>
            <person name="Foldi C."/>
            <person name="Dima B."/>
            <person name="Sanchez-Garcia M."/>
            <person name="Sanchez-Ramirez S."/>
            <person name="Szollosi G.J."/>
            <person name="Szarkandi J.G."/>
            <person name="Papp V."/>
            <person name="Albert L."/>
            <person name="Andreopoulos W."/>
            <person name="Angelini C."/>
            <person name="Antonin V."/>
            <person name="Barry K.W."/>
            <person name="Bougher N.L."/>
            <person name="Buchanan P."/>
            <person name="Buyck B."/>
            <person name="Bense V."/>
            <person name="Catcheside P."/>
            <person name="Chovatia M."/>
            <person name="Cooper J."/>
            <person name="Damon W."/>
            <person name="Desjardin D."/>
            <person name="Finy P."/>
            <person name="Geml J."/>
            <person name="Haridas S."/>
            <person name="Hughes K."/>
            <person name="Justo A."/>
            <person name="Karasinski D."/>
            <person name="Kautmanova I."/>
            <person name="Kiss B."/>
            <person name="Kocsube S."/>
            <person name="Kotiranta H."/>
            <person name="LaButti K.M."/>
            <person name="Lechner B.E."/>
            <person name="Liimatainen K."/>
            <person name="Lipzen A."/>
            <person name="Lukacs Z."/>
            <person name="Mihaltcheva S."/>
            <person name="Morgado L.N."/>
            <person name="Niskanen T."/>
            <person name="Noordeloos M.E."/>
            <person name="Ohm R.A."/>
            <person name="Ortiz-Santana B."/>
            <person name="Ovrebo C."/>
            <person name="Racz N."/>
            <person name="Riley R."/>
            <person name="Savchenko A."/>
            <person name="Shiryaev A."/>
            <person name="Soop K."/>
            <person name="Spirin V."/>
            <person name="Szebenyi C."/>
            <person name="Tomsovsky M."/>
            <person name="Tulloss R.E."/>
            <person name="Uehling J."/>
            <person name="Grigoriev I.V."/>
            <person name="Vagvolgyi C."/>
            <person name="Papp T."/>
            <person name="Martin F.M."/>
            <person name="Miettinen O."/>
            <person name="Hibbett D.S."/>
            <person name="Nagy L.G."/>
        </authorList>
    </citation>
    <scope>NUCLEOTIDE SEQUENCE [LARGE SCALE GENOMIC DNA]</scope>
    <source>
        <strain evidence="3 4">OMC1185</strain>
    </source>
</reference>
<evidence type="ECO:0000313" key="4">
    <source>
        <dbReference type="Proteomes" id="UP000305948"/>
    </source>
</evidence>
<feature type="region of interest" description="Disordered" evidence="1">
    <location>
        <begin position="49"/>
        <end position="72"/>
    </location>
</feature>
<dbReference type="Proteomes" id="UP000305948">
    <property type="component" value="Unassembled WGS sequence"/>
</dbReference>
<dbReference type="EMBL" id="ML213505">
    <property type="protein sequence ID" value="TFK55308.1"/>
    <property type="molecule type" value="Genomic_DNA"/>
</dbReference>